<dbReference type="RefSeq" id="WP_275090068.1">
    <property type="nucleotide sequence ID" value="NZ_CP119078.1"/>
</dbReference>
<dbReference type="PANTHER" id="PTHR47892:SF1">
    <property type="entry name" value="UNIVERSAL STRESS PROTEIN E"/>
    <property type="match status" value="1"/>
</dbReference>
<dbReference type="Proteomes" id="UP001222087">
    <property type="component" value="Chromosome"/>
</dbReference>
<keyword evidence="7" id="KW-1185">Reference proteome</keyword>
<name>A0ABY8AX02_9GAMM</name>
<evidence type="ECO:0000256" key="3">
    <source>
        <dbReference type="ARBA" id="ARBA00022490"/>
    </source>
</evidence>
<organism evidence="6 7">
    <name type="scientific">Legionella cardiaca</name>
    <dbReference type="NCBI Taxonomy" id="1071983"/>
    <lineage>
        <taxon>Bacteria</taxon>
        <taxon>Pseudomonadati</taxon>
        <taxon>Pseudomonadota</taxon>
        <taxon>Gammaproteobacteria</taxon>
        <taxon>Legionellales</taxon>
        <taxon>Legionellaceae</taxon>
        <taxon>Legionella</taxon>
    </lineage>
</organism>
<reference evidence="6 7" key="1">
    <citation type="submission" date="2023-02" db="EMBL/GenBank/DDBJ databases">
        <title>Genome Sequence of L. cardiaca H63T.</title>
        <authorList>
            <person name="Lopez A.E."/>
            <person name="Cianciotto N.P."/>
        </authorList>
    </citation>
    <scope>NUCLEOTIDE SEQUENCE [LARGE SCALE GENOMIC DNA]</scope>
    <source>
        <strain evidence="6 7">H63</strain>
    </source>
</reference>
<dbReference type="Pfam" id="PF00582">
    <property type="entry name" value="Usp"/>
    <property type="match status" value="2"/>
</dbReference>
<sequence>MKQFQNILFVSDITKEEVKALRHAIKLAEDNNTELNVLMVCPPLENSLAEYKNSYETFLLERMAQNIEKTKVDLNMLKPKSIKLDIEWGTTPDIRIIQRVIRNSYDLVVKAADTTSEHKGFRALDMALLRKCPCPVFLYHPTTSDEVKNIAVAVDPKSEKPEEHDLARKLLKLGQILSLHYKSNLHIISCWDCVLENYLRHSVLVDISPKELDDAVKSEGETYYSLLQVLIHEANIKKQPTIHYLKGSPTELIPSVIAEKKIDLLIMGTVARTGIPGFIIGNTAENILQKINCSLWAIKPQGFVSPVKAYE</sequence>
<dbReference type="EMBL" id="CP119078">
    <property type="protein sequence ID" value="WED44251.1"/>
    <property type="molecule type" value="Genomic_DNA"/>
</dbReference>
<feature type="domain" description="UspA" evidence="5">
    <location>
        <begin position="4"/>
        <end position="139"/>
    </location>
</feature>
<evidence type="ECO:0000313" key="7">
    <source>
        <dbReference type="Proteomes" id="UP001222087"/>
    </source>
</evidence>
<dbReference type="SUPFAM" id="SSF52402">
    <property type="entry name" value="Adenine nucleotide alpha hydrolases-like"/>
    <property type="match status" value="2"/>
</dbReference>
<proteinExistence type="inferred from homology"/>
<dbReference type="Gene3D" id="3.40.50.12370">
    <property type="match status" value="1"/>
</dbReference>
<evidence type="ECO:0000256" key="1">
    <source>
        <dbReference type="ARBA" id="ARBA00004496"/>
    </source>
</evidence>
<feature type="domain" description="UspA" evidence="5">
    <location>
        <begin position="147"/>
        <end position="299"/>
    </location>
</feature>
<dbReference type="InterPro" id="IPR006016">
    <property type="entry name" value="UspA"/>
</dbReference>
<dbReference type="PANTHER" id="PTHR47892">
    <property type="entry name" value="UNIVERSAL STRESS PROTEIN E"/>
    <property type="match status" value="1"/>
</dbReference>
<comment type="similarity">
    <text evidence="2">Belongs to the universal stress protein A family.</text>
</comment>
<protein>
    <submittedName>
        <fullName evidence="6">Universal stress protein</fullName>
    </submittedName>
</protein>
<evidence type="ECO:0000313" key="6">
    <source>
        <dbReference type="EMBL" id="WED44251.1"/>
    </source>
</evidence>
<comment type="function">
    <text evidence="4">Required for resistance to DNA-damaging agents.</text>
</comment>
<comment type="subcellular location">
    <subcellularLocation>
        <location evidence="1">Cytoplasm</location>
    </subcellularLocation>
</comment>
<accession>A0ABY8AX02</accession>
<gene>
    <name evidence="6" type="ORF">PXX05_05555</name>
</gene>
<evidence type="ECO:0000259" key="5">
    <source>
        <dbReference type="Pfam" id="PF00582"/>
    </source>
</evidence>
<evidence type="ECO:0000256" key="4">
    <source>
        <dbReference type="ARBA" id="ARBA00037131"/>
    </source>
</evidence>
<evidence type="ECO:0000256" key="2">
    <source>
        <dbReference type="ARBA" id="ARBA00008791"/>
    </source>
</evidence>
<keyword evidence="3" id="KW-0963">Cytoplasm</keyword>